<dbReference type="InterPro" id="IPR016161">
    <property type="entry name" value="Ald_DH/histidinol_DH"/>
</dbReference>
<dbReference type="RefSeq" id="WP_274199596.1">
    <property type="nucleotide sequence ID" value="NZ_JAQZAO010000002.1"/>
</dbReference>
<organism evidence="3 4">
    <name type="scientific">Actinomycetospora lemnae</name>
    <dbReference type="NCBI Taxonomy" id="3019891"/>
    <lineage>
        <taxon>Bacteria</taxon>
        <taxon>Bacillati</taxon>
        <taxon>Actinomycetota</taxon>
        <taxon>Actinomycetes</taxon>
        <taxon>Pseudonocardiales</taxon>
        <taxon>Pseudonocardiaceae</taxon>
        <taxon>Actinomycetospora</taxon>
    </lineage>
</organism>
<evidence type="ECO:0000313" key="4">
    <source>
        <dbReference type="Proteomes" id="UP001300763"/>
    </source>
</evidence>
<dbReference type="PANTHER" id="PTHR11699">
    <property type="entry name" value="ALDEHYDE DEHYDROGENASE-RELATED"/>
    <property type="match status" value="1"/>
</dbReference>
<sequence length="145" mass="14937">VRARHRRFTPHTWTNGLGLLANLHVAAGVGAGPYLEFPDDPAARVAQEEIFGPVLAVSTCDGPAEGIAVANGTRFGLAASVWSADLSTAHRTAAALRAGTVWVNTFDAASVTTPFGGFGDSGGGRDRALQALDASSAAKTTWYAL</sequence>
<proteinExistence type="predicted"/>
<dbReference type="Proteomes" id="UP001300763">
    <property type="component" value="Unassembled WGS sequence"/>
</dbReference>
<gene>
    <name evidence="3" type="ORF">PGB27_06880</name>
</gene>
<dbReference type="SUPFAM" id="SSF53720">
    <property type="entry name" value="ALDH-like"/>
    <property type="match status" value="1"/>
</dbReference>
<keyword evidence="4" id="KW-1185">Reference proteome</keyword>
<dbReference type="Gene3D" id="3.40.309.10">
    <property type="entry name" value="Aldehyde Dehydrogenase, Chain A, domain 2"/>
    <property type="match status" value="1"/>
</dbReference>
<feature type="domain" description="Aldehyde dehydrogenase" evidence="2">
    <location>
        <begin position="40"/>
        <end position="140"/>
    </location>
</feature>
<comment type="caution">
    <text evidence="3">The sequence shown here is derived from an EMBL/GenBank/DDBJ whole genome shotgun (WGS) entry which is preliminary data.</text>
</comment>
<dbReference type="InterPro" id="IPR015590">
    <property type="entry name" value="Aldehyde_DH_dom"/>
</dbReference>
<protein>
    <submittedName>
        <fullName evidence="3">Aldehyde dehydrogenase family protein</fullName>
    </submittedName>
</protein>
<dbReference type="InterPro" id="IPR016163">
    <property type="entry name" value="Ald_DH_C"/>
</dbReference>
<feature type="non-terminal residue" evidence="3">
    <location>
        <position position="1"/>
    </location>
</feature>
<dbReference type="InterPro" id="IPR016162">
    <property type="entry name" value="Ald_DH_N"/>
</dbReference>
<evidence type="ECO:0000259" key="2">
    <source>
        <dbReference type="Pfam" id="PF00171"/>
    </source>
</evidence>
<accession>A0ABT5SRJ2</accession>
<evidence type="ECO:0000313" key="3">
    <source>
        <dbReference type="EMBL" id="MDD7965075.1"/>
    </source>
</evidence>
<dbReference type="Pfam" id="PF00171">
    <property type="entry name" value="Aldedh"/>
    <property type="match status" value="1"/>
</dbReference>
<reference evidence="3 4" key="1">
    <citation type="submission" date="2023-02" db="EMBL/GenBank/DDBJ databases">
        <title>Genome sequencing required for Actinomycetospora new species description.</title>
        <authorList>
            <person name="Saimee Y."/>
            <person name="Duangmal K."/>
        </authorList>
    </citation>
    <scope>NUCLEOTIDE SEQUENCE [LARGE SCALE GENOMIC DNA]</scope>
    <source>
        <strain evidence="3 4">DW7H6</strain>
    </source>
</reference>
<evidence type="ECO:0000256" key="1">
    <source>
        <dbReference type="ARBA" id="ARBA00023002"/>
    </source>
</evidence>
<dbReference type="Gene3D" id="3.40.605.10">
    <property type="entry name" value="Aldehyde Dehydrogenase, Chain A, domain 1"/>
    <property type="match status" value="1"/>
</dbReference>
<dbReference type="EMBL" id="JAQZAO010000002">
    <property type="protein sequence ID" value="MDD7965075.1"/>
    <property type="molecule type" value="Genomic_DNA"/>
</dbReference>
<name>A0ABT5SRJ2_9PSEU</name>
<keyword evidence="1" id="KW-0560">Oxidoreductase</keyword>